<feature type="transmembrane region" description="Helical" evidence="1">
    <location>
        <begin position="79"/>
        <end position="98"/>
    </location>
</feature>
<evidence type="ECO:0000256" key="1">
    <source>
        <dbReference type="SAM" id="Phobius"/>
    </source>
</evidence>
<comment type="caution">
    <text evidence="2">The sequence shown here is derived from an EMBL/GenBank/DDBJ whole genome shotgun (WGS) entry which is preliminary data.</text>
</comment>
<proteinExistence type="predicted"/>
<sequence length="113" mass="12195">MLTDITDVVHAHIPLVTIAIVGVGKTTGCVVLLQHQNFFACISQADRGGKPADAGTYDYCVVRLLKAAGAVPAPDPQATGFWCRSIFFLIVLGGHMFLPKVRERPVNPMTLFT</sequence>
<dbReference type="Proteomes" id="UP001224392">
    <property type="component" value="Unassembled WGS sequence"/>
</dbReference>
<keyword evidence="1" id="KW-1133">Transmembrane helix</keyword>
<name>A0ABQ6LUQ9_9GAMM</name>
<accession>A0ABQ6LUQ9</accession>
<keyword evidence="1" id="KW-0472">Membrane</keyword>
<keyword evidence="1" id="KW-0812">Transmembrane</keyword>
<reference evidence="2 3" key="1">
    <citation type="submission" date="2023-04" db="EMBL/GenBank/DDBJ databases">
        <title>Marinobulbifer ophiurae gen. nov., sp. Nov., isolate from tissue of brittle star Ophioplocus japonicus.</title>
        <authorList>
            <person name="Kawano K."/>
            <person name="Sawayama S."/>
            <person name="Nakagawa S."/>
        </authorList>
    </citation>
    <scope>NUCLEOTIDE SEQUENCE [LARGE SCALE GENOMIC DNA]</scope>
    <source>
        <strain evidence="2 3">NKW57</strain>
    </source>
</reference>
<evidence type="ECO:0000313" key="3">
    <source>
        <dbReference type="Proteomes" id="UP001224392"/>
    </source>
</evidence>
<evidence type="ECO:0000313" key="2">
    <source>
        <dbReference type="EMBL" id="GMG85825.1"/>
    </source>
</evidence>
<protein>
    <submittedName>
        <fullName evidence="2">Uncharacterized protein</fullName>
    </submittedName>
</protein>
<keyword evidence="3" id="KW-1185">Reference proteome</keyword>
<gene>
    <name evidence="2" type="ORF">MNKW57_01460</name>
</gene>
<organism evidence="2 3">
    <name type="scientific">Biformimicrobium ophioploci</name>
    <dbReference type="NCBI Taxonomy" id="3036711"/>
    <lineage>
        <taxon>Bacteria</taxon>
        <taxon>Pseudomonadati</taxon>
        <taxon>Pseudomonadota</taxon>
        <taxon>Gammaproteobacteria</taxon>
        <taxon>Cellvibrionales</taxon>
        <taxon>Microbulbiferaceae</taxon>
        <taxon>Biformimicrobium</taxon>
    </lineage>
</organism>
<dbReference type="EMBL" id="BSYJ01000001">
    <property type="protein sequence ID" value="GMG85825.1"/>
    <property type="molecule type" value="Genomic_DNA"/>
</dbReference>